<feature type="transmembrane region" description="Helical" evidence="1">
    <location>
        <begin position="119"/>
        <end position="140"/>
    </location>
</feature>
<proteinExistence type="predicted"/>
<evidence type="ECO:0000256" key="1">
    <source>
        <dbReference type="SAM" id="Phobius"/>
    </source>
</evidence>
<dbReference type="STRING" id="666681.M301_2179"/>
<dbReference type="AlphaFoldDB" id="D7DL76"/>
<dbReference type="HOGENOM" id="CLU_1823127_0_0_4"/>
<dbReference type="Proteomes" id="UP000000383">
    <property type="component" value="Chromosome"/>
</dbReference>
<feature type="transmembrane region" description="Helical" evidence="1">
    <location>
        <begin position="53"/>
        <end position="72"/>
    </location>
</feature>
<evidence type="ECO:0008006" key="4">
    <source>
        <dbReference type="Google" id="ProtNLM"/>
    </source>
</evidence>
<reference evidence="3" key="1">
    <citation type="submission" date="2010-05" db="EMBL/GenBank/DDBJ databases">
        <title>Complete sequence of Methylotenera sp. 301.</title>
        <authorList>
            <person name="Lucas S."/>
            <person name="Copeland A."/>
            <person name="Lapidus A."/>
            <person name="Cheng J.-F."/>
            <person name="Bruce D."/>
            <person name="Goodwin L."/>
            <person name="Pitluck S."/>
            <person name="Clum A."/>
            <person name="Land M."/>
            <person name="Hauser L."/>
            <person name="Kyrpides N."/>
            <person name="Ivanova N."/>
            <person name="Chistoservova L."/>
            <person name="Kalyuzhnaya M."/>
            <person name="Woyke T."/>
        </authorList>
    </citation>
    <scope>NUCLEOTIDE SEQUENCE [LARGE SCALE GENOMIC DNA]</scope>
    <source>
        <strain evidence="3">301</strain>
    </source>
</reference>
<keyword evidence="1" id="KW-0472">Membrane</keyword>
<organism evidence="2 3">
    <name type="scientific">Methylotenera versatilis (strain 301)</name>
    <dbReference type="NCBI Taxonomy" id="666681"/>
    <lineage>
        <taxon>Bacteria</taxon>
        <taxon>Pseudomonadati</taxon>
        <taxon>Pseudomonadota</taxon>
        <taxon>Betaproteobacteria</taxon>
        <taxon>Nitrosomonadales</taxon>
        <taxon>Methylophilaceae</taxon>
        <taxon>Methylotenera</taxon>
    </lineage>
</organism>
<accession>D7DL76</accession>
<dbReference type="EMBL" id="CP002056">
    <property type="protein sequence ID" value="ADI30547.1"/>
    <property type="molecule type" value="Genomic_DNA"/>
</dbReference>
<feature type="transmembrane region" description="Helical" evidence="1">
    <location>
        <begin position="26"/>
        <end position="47"/>
    </location>
</feature>
<gene>
    <name evidence="2" type="ordered locus">M301_2179</name>
</gene>
<reference evidence="2 3" key="2">
    <citation type="journal article" date="2011" name="J. Bacteriol.">
        <title>Genomes of three methylotrophs from a single niche uncover genetic and metabolic divergence of Methylophilaceae.</title>
        <authorList>
            <person name="Lapidus A."/>
            <person name="Clum A."/>
            <person name="Labutti K."/>
            <person name="Kaluzhnaya M.G."/>
            <person name="Lim S."/>
            <person name="Beck D.A."/>
            <person name="Glavina Del Rio T."/>
            <person name="Nolan M."/>
            <person name="Mavromatis K."/>
            <person name="Huntemann M."/>
            <person name="Lucas S."/>
            <person name="Lidstrom M.E."/>
            <person name="Ivanova N."/>
            <person name="Chistoserdova L."/>
        </authorList>
    </citation>
    <scope>NUCLEOTIDE SEQUENCE [LARGE SCALE GENOMIC DNA]</scope>
    <source>
        <strain evidence="2 3">301</strain>
    </source>
</reference>
<keyword evidence="3" id="KW-1185">Reference proteome</keyword>
<keyword evidence="1" id="KW-0812">Transmembrane</keyword>
<evidence type="ECO:0000313" key="2">
    <source>
        <dbReference type="EMBL" id="ADI30547.1"/>
    </source>
</evidence>
<dbReference type="RefSeq" id="WP_013148855.1">
    <property type="nucleotide sequence ID" value="NC_014207.1"/>
</dbReference>
<evidence type="ECO:0000313" key="3">
    <source>
        <dbReference type="Proteomes" id="UP000000383"/>
    </source>
</evidence>
<keyword evidence="1" id="KW-1133">Transmembrane helix</keyword>
<protein>
    <recommendedName>
        <fullName evidence="4">Transmembrane protein</fullName>
    </recommendedName>
</protein>
<name>D7DL76_METV0</name>
<dbReference type="KEGG" id="meh:M301_2179"/>
<sequence length="141" mass="15865">MSDSELSHTKPKVHAKLSVILSLLKAFKLAELLALANNLLAIVAFIYTPELPLKVLAILILAVGLGVFYFALRIRIDITLFEQWDSFEINALDDALSNINPKHQTGRALEERLQGSYRLFNRGLVLVFVQFFLLITAVWLA</sequence>